<dbReference type="InterPro" id="IPR025322">
    <property type="entry name" value="PADRE_dom"/>
</dbReference>
<evidence type="ECO:0000313" key="1">
    <source>
        <dbReference type="EMBL" id="KAB5538097.1"/>
    </source>
</evidence>
<proteinExistence type="predicted"/>
<dbReference type="Pfam" id="PF14009">
    <property type="entry name" value="PADRE"/>
    <property type="match status" value="1"/>
</dbReference>
<gene>
    <name evidence="1" type="ORF">DKX38_015630</name>
</gene>
<comment type="caution">
    <text evidence="1">The sequence shown here is derived from an EMBL/GenBank/DDBJ whole genome shotgun (WGS) entry which is preliminary data.</text>
</comment>
<dbReference type="Proteomes" id="UP000326939">
    <property type="component" value="Chromosome 10"/>
</dbReference>
<organism evidence="1 2">
    <name type="scientific">Salix brachista</name>
    <dbReference type="NCBI Taxonomy" id="2182728"/>
    <lineage>
        <taxon>Eukaryota</taxon>
        <taxon>Viridiplantae</taxon>
        <taxon>Streptophyta</taxon>
        <taxon>Embryophyta</taxon>
        <taxon>Tracheophyta</taxon>
        <taxon>Spermatophyta</taxon>
        <taxon>Magnoliopsida</taxon>
        <taxon>eudicotyledons</taxon>
        <taxon>Gunneridae</taxon>
        <taxon>Pentapetalae</taxon>
        <taxon>rosids</taxon>
        <taxon>fabids</taxon>
        <taxon>Malpighiales</taxon>
        <taxon>Salicaceae</taxon>
        <taxon>Saliceae</taxon>
        <taxon>Salix</taxon>
    </lineage>
</organism>
<protein>
    <submittedName>
        <fullName evidence="1">Uncharacterized protein</fullName>
    </submittedName>
</protein>
<dbReference type="AlphaFoldDB" id="A0A5N5L5R0"/>
<keyword evidence="2" id="KW-1185">Reference proteome</keyword>
<sequence>MGNSLGWKKDAKVMKISGETFKFKTPVKAGEVVKDYPGHVLLESEAVKHYGIRAQPLKSHQDLVPKRLYFLVELPESTPADQKVPRRVRSGINMSAKDRLESLILARRSTSDLSIINPASIAAEEAKSGAMRVKMRLPRAEVEKLMQESRDETEAAAKIVDLCMASTAGGSNNSSHETAQNQESALLQQPVHWKSGHGKASSQGIIKTREKRVSFLPVSEGEMQIAVSSY</sequence>
<dbReference type="PANTHER" id="PTHR33148">
    <property type="entry name" value="PLASTID MOVEMENT IMPAIRED PROTEIN-RELATED"/>
    <property type="match status" value="1"/>
</dbReference>
<evidence type="ECO:0000313" key="2">
    <source>
        <dbReference type="Proteomes" id="UP000326939"/>
    </source>
</evidence>
<accession>A0A5N5L5R0</accession>
<dbReference type="EMBL" id="VDCV01000010">
    <property type="protein sequence ID" value="KAB5538097.1"/>
    <property type="molecule type" value="Genomic_DNA"/>
</dbReference>
<reference evidence="2" key="1">
    <citation type="journal article" date="2019" name="Gigascience">
        <title>De novo genome assembly of the endangered Acer yangbiense, a plant species with extremely small populations endemic to Yunnan Province, China.</title>
        <authorList>
            <person name="Yang J."/>
            <person name="Wariss H.M."/>
            <person name="Tao L."/>
            <person name="Zhang R."/>
            <person name="Yun Q."/>
            <person name="Hollingsworth P."/>
            <person name="Dao Z."/>
            <person name="Luo G."/>
            <person name="Guo H."/>
            <person name="Ma Y."/>
            <person name="Sun W."/>
        </authorList>
    </citation>
    <scope>NUCLEOTIDE SEQUENCE [LARGE SCALE GENOMIC DNA]</scope>
    <source>
        <strain evidence="2">cv. br00</strain>
    </source>
</reference>
<name>A0A5N5L5R0_9ROSI</name>
<dbReference type="PANTHER" id="PTHR33148:SF3">
    <property type="entry name" value="DUF4228 DOMAIN PROTEIN"/>
    <property type="match status" value="1"/>
</dbReference>